<dbReference type="EMBL" id="ML978070">
    <property type="protein sequence ID" value="KAF2014578.1"/>
    <property type="molecule type" value="Genomic_DNA"/>
</dbReference>
<evidence type="ECO:0000313" key="3">
    <source>
        <dbReference type="EMBL" id="KAF2014578.1"/>
    </source>
</evidence>
<feature type="transmembrane region" description="Helical" evidence="2">
    <location>
        <begin position="136"/>
        <end position="160"/>
    </location>
</feature>
<keyword evidence="4" id="KW-1185">Reference proteome</keyword>
<accession>A0A6A5XMX2</accession>
<dbReference type="RefSeq" id="XP_033382917.1">
    <property type="nucleotide sequence ID" value="XM_033532112.1"/>
</dbReference>
<sequence>MACTHEALVQTNHGRRMLVLQYVPQKGVANKLDLGQPDSGERVVRCGDGSYCCDNDAPNCCKDSTVRKFDIGDPKIYTRIGEVGGPNSLKQESRLPSSTLGILPAETLKSSSPYSETTSPSNATAVQQQRDNSATLIGVSVGVPLGLLLVAAVAGGIWWMRRMRNDFAEREEAMKADMRAEVYKVSELHSMTSSVHELDPGKHLPARKSQTTAEMP</sequence>
<reference evidence="3" key="1">
    <citation type="journal article" date="2020" name="Stud. Mycol.">
        <title>101 Dothideomycetes genomes: a test case for predicting lifestyles and emergence of pathogens.</title>
        <authorList>
            <person name="Haridas S."/>
            <person name="Albert R."/>
            <person name="Binder M."/>
            <person name="Bloem J."/>
            <person name="Labutti K."/>
            <person name="Salamov A."/>
            <person name="Andreopoulos B."/>
            <person name="Baker S."/>
            <person name="Barry K."/>
            <person name="Bills G."/>
            <person name="Bluhm B."/>
            <person name="Cannon C."/>
            <person name="Castanera R."/>
            <person name="Culley D."/>
            <person name="Daum C."/>
            <person name="Ezra D."/>
            <person name="Gonzalez J."/>
            <person name="Henrissat B."/>
            <person name="Kuo A."/>
            <person name="Liang C."/>
            <person name="Lipzen A."/>
            <person name="Lutzoni F."/>
            <person name="Magnuson J."/>
            <person name="Mondo S."/>
            <person name="Nolan M."/>
            <person name="Ohm R."/>
            <person name="Pangilinan J."/>
            <person name="Park H.-J."/>
            <person name="Ramirez L."/>
            <person name="Alfaro M."/>
            <person name="Sun H."/>
            <person name="Tritt A."/>
            <person name="Yoshinaga Y."/>
            <person name="Zwiers L.-H."/>
            <person name="Turgeon B."/>
            <person name="Goodwin S."/>
            <person name="Spatafora J."/>
            <person name="Crous P."/>
            <person name="Grigoriev I."/>
        </authorList>
    </citation>
    <scope>NUCLEOTIDE SEQUENCE</scope>
    <source>
        <strain evidence="3">CBS 175.79</strain>
    </source>
</reference>
<keyword evidence="2" id="KW-1133">Transmembrane helix</keyword>
<keyword evidence="2" id="KW-0812">Transmembrane</keyword>
<dbReference type="Proteomes" id="UP000799778">
    <property type="component" value="Unassembled WGS sequence"/>
</dbReference>
<evidence type="ECO:0000313" key="4">
    <source>
        <dbReference type="Proteomes" id="UP000799778"/>
    </source>
</evidence>
<organism evidence="3 4">
    <name type="scientific">Aaosphaeria arxii CBS 175.79</name>
    <dbReference type="NCBI Taxonomy" id="1450172"/>
    <lineage>
        <taxon>Eukaryota</taxon>
        <taxon>Fungi</taxon>
        <taxon>Dikarya</taxon>
        <taxon>Ascomycota</taxon>
        <taxon>Pezizomycotina</taxon>
        <taxon>Dothideomycetes</taxon>
        <taxon>Pleosporomycetidae</taxon>
        <taxon>Pleosporales</taxon>
        <taxon>Pleosporales incertae sedis</taxon>
        <taxon>Aaosphaeria</taxon>
    </lineage>
</organism>
<protein>
    <recommendedName>
        <fullName evidence="5">Mid2 domain-containing protein</fullName>
    </recommendedName>
</protein>
<gene>
    <name evidence="3" type="ORF">BU24DRAFT_463358</name>
</gene>
<evidence type="ECO:0000256" key="1">
    <source>
        <dbReference type="SAM" id="MobiDB-lite"/>
    </source>
</evidence>
<dbReference type="OrthoDB" id="5215637at2759"/>
<keyword evidence="2" id="KW-0472">Membrane</keyword>
<proteinExistence type="predicted"/>
<dbReference type="GeneID" id="54289509"/>
<evidence type="ECO:0008006" key="5">
    <source>
        <dbReference type="Google" id="ProtNLM"/>
    </source>
</evidence>
<name>A0A6A5XMX2_9PLEO</name>
<evidence type="ECO:0000256" key="2">
    <source>
        <dbReference type="SAM" id="Phobius"/>
    </source>
</evidence>
<feature type="region of interest" description="Disordered" evidence="1">
    <location>
        <begin position="193"/>
        <end position="216"/>
    </location>
</feature>
<dbReference type="AlphaFoldDB" id="A0A6A5XMX2"/>